<dbReference type="PANTHER" id="PTHR24123">
    <property type="entry name" value="ANKYRIN REPEAT-CONTAINING"/>
    <property type="match status" value="1"/>
</dbReference>
<accession>A0A7S4QYT4</accession>
<name>A0A7S4QYT4_9STRA</name>
<proteinExistence type="predicted"/>
<evidence type="ECO:0000313" key="4">
    <source>
        <dbReference type="EMBL" id="CAE4596581.1"/>
    </source>
</evidence>
<dbReference type="Pfam" id="PF12796">
    <property type="entry name" value="Ank_2"/>
    <property type="match status" value="3"/>
</dbReference>
<feature type="repeat" description="ANK" evidence="3">
    <location>
        <begin position="759"/>
        <end position="779"/>
    </location>
</feature>
<dbReference type="PROSITE" id="PS50297">
    <property type="entry name" value="ANK_REP_REGION"/>
    <property type="match status" value="1"/>
</dbReference>
<keyword evidence="1" id="KW-0677">Repeat</keyword>
<sequence>MKRTRKSKDDPAVILQMLIDRCTLDSMKFLLLDGEAKMAEEKKVEFPLKLLQSHLTTEVGHSILAAHGDDDSLLHQVCYHPNVTLDVVRWLVELYPEALRHQTSYGWVPLHRACINDHISLEIVEYMINRYPEALRLQWRGKTPLACAIYCYGHRMLRDDIVTSILGKDPGCVGVRIGEGGEESTVVHLVCKQSKIPLNVVKKMVQIWPGSLHEREDGRLPLHNLFYHGRYKGDTCTELLDFLLKSYPQSASVSTVPNNHIFNESALPLHMACRRGESLDIIKMLGNAYPEAFNSIDNDGMYPLHHYCLSGKVDLPTMVYIVEKFPVALERHNHFGFLPASYAIRASLEIVRFMIERAPATAQDTDLFHSAAKDSSDDVLRYLLQHFPEGAKSRQMSGETILHSCVKCNHRHKRERLLFLMDLYPEAIKMKDEKGNLPLHVAAKYSYSQTNSIQLLLSRFPFGTKVQNSEGRLPLHLVFDLSYSSHELEKFLLDIEKQLLSANPGGVKQLDDSGRLPLHFACKNIKSVENVQYLVQQYPSSIHVVSPKHGLPIHEASKSRDENTSILVYLYGLSNETVYTYVAGIGTPLHCASREGGDEVFQLLLTMVLRGKEVEQGLFLHALFRDHDLQDKNVVAKRILGDFHAHILQRDSRGAAPLHAAVASDVGRETIERLIELDGEAVLLRDNSNALPIHYALRQGDPSNVVQDVLLSLYPASTRVADANGFLPIHCAARNGCSLELMKQLVELFPEGISTEDMRGEHPLHKACRSGHLELVEFLANSSKSSVRKVNVDGMHPALLLCQSSGKQNTSVDEIDEIGTIWQLLRINPEAILKHSQPCKFKATTRLNK</sequence>
<gene>
    <name evidence="4" type="ORF">DBRI00130_LOCUS9318</name>
</gene>
<dbReference type="InterPro" id="IPR036770">
    <property type="entry name" value="Ankyrin_rpt-contain_sf"/>
</dbReference>
<dbReference type="InterPro" id="IPR051165">
    <property type="entry name" value="Multifunctional_ANK_Repeat"/>
</dbReference>
<dbReference type="AlphaFoldDB" id="A0A7S4QYT4"/>
<dbReference type="PANTHER" id="PTHR24123:SF33">
    <property type="entry name" value="PROTEIN HOS4"/>
    <property type="match status" value="1"/>
</dbReference>
<dbReference type="InterPro" id="IPR002110">
    <property type="entry name" value="Ankyrin_rpt"/>
</dbReference>
<evidence type="ECO:0000256" key="3">
    <source>
        <dbReference type="PROSITE-ProRule" id="PRU00023"/>
    </source>
</evidence>
<dbReference type="SMART" id="SM00248">
    <property type="entry name" value="ANK"/>
    <property type="match status" value="14"/>
</dbReference>
<organism evidence="4">
    <name type="scientific">Ditylum brightwellii</name>
    <dbReference type="NCBI Taxonomy" id="49249"/>
    <lineage>
        <taxon>Eukaryota</taxon>
        <taxon>Sar</taxon>
        <taxon>Stramenopiles</taxon>
        <taxon>Ochrophyta</taxon>
        <taxon>Bacillariophyta</taxon>
        <taxon>Mediophyceae</taxon>
        <taxon>Lithodesmiophycidae</taxon>
        <taxon>Lithodesmiales</taxon>
        <taxon>Lithodesmiaceae</taxon>
        <taxon>Ditylum</taxon>
    </lineage>
</organism>
<dbReference type="SUPFAM" id="SSF48403">
    <property type="entry name" value="Ankyrin repeat"/>
    <property type="match status" value="3"/>
</dbReference>
<keyword evidence="2 3" id="KW-0040">ANK repeat</keyword>
<evidence type="ECO:0000256" key="1">
    <source>
        <dbReference type="ARBA" id="ARBA00022737"/>
    </source>
</evidence>
<protein>
    <submittedName>
        <fullName evidence="4">Uncharacterized protein</fullName>
    </submittedName>
</protein>
<reference evidence="4" key="1">
    <citation type="submission" date="2021-01" db="EMBL/GenBank/DDBJ databases">
        <authorList>
            <person name="Corre E."/>
            <person name="Pelletier E."/>
            <person name="Niang G."/>
            <person name="Scheremetjew M."/>
            <person name="Finn R."/>
            <person name="Kale V."/>
            <person name="Holt S."/>
            <person name="Cochrane G."/>
            <person name="Meng A."/>
            <person name="Brown T."/>
            <person name="Cohen L."/>
        </authorList>
    </citation>
    <scope>NUCLEOTIDE SEQUENCE</scope>
    <source>
        <strain evidence="4">GSO104</strain>
    </source>
</reference>
<evidence type="ECO:0000256" key="2">
    <source>
        <dbReference type="ARBA" id="ARBA00023043"/>
    </source>
</evidence>
<dbReference type="PROSITE" id="PS50088">
    <property type="entry name" value="ANK_REPEAT"/>
    <property type="match status" value="1"/>
</dbReference>
<dbReference type="SUPFAM" id="SSF140860">
    <property type="entry name" value="Pseudo ankyrin repeat-like"/>
    <property type="match status" value="1"/>
</dbReference>
<dbReference type="Gene3D" id="1.25.40.20">
    <property type="entry name" value="Ankyrin repeat-containing domain"/>
    <property type="match status" value="5"/>
</dbReference>
<dbReference type="EMBL" id="HBNS01011528">
    <property type="protein sequence ID" value="CAE4596581.1"/>
    <property type="molecule type" value="Transcribed_RNA"/>
</dbReference>